<evidence type="ECO:0000259" key="1">
    <source>
        <dbReference type="Pfam" id="PF05368"/>
    </source>
</evidence>
<comment type="caution">
    <text evidence="2">The sequence shown here is derived from an EMBL/GenBank/DDBJ whole genome shotgun (WGS) entry which is preliminary data.</text>
</comment>
<dbReference type="Proteomes" id="UP001596067">
    <property type="component" value="Unassembled WGS sequence"/>
</dbReference>
<sequence length="297" mass="31300">MTVLVIGATGFQGGAVARLLAEQGRPVRGFARTAPTADKAVPGVDVVTGDLGDADSVRKAFAGVTRASVVIPQVYDRDTVVRFARNVARAAREEGVERLVVNGNTRVPVQRTEFTGFETRREAEEILLESGVPTTALRPPIYLDNLYSPIAGPSLVNDGVLAFPVPPSVRIAWLSHEDLAKATVAALTTADLAGETIDLGGAELLTGPELAERFSAGLGREVQYIPLPPEQFEAGLAQAFGPEAAAGIAGGYHWVATEEGAGLLESDPAAVESTLGIRLTPVADWIAARDWQVWAAR</sequence>
<dbReference type="RefSeq" id="WP_313763511.1">
    <property type="nucleotide sequence ID" value="NZ_BAAAVH010000113.1"/>
</dbReference>
<dbReference type="PANTHER" id="PTHR43162:SF1">
    <property type="entry name" value="PRESTALK A DIFFERENTIATION PROTEIN A"/>
    <property type="match status" value="1"/>
</dbReference>
<accession>A0ABW1F5J2</accession>
<feature type="domain" description="NmrA-like" evidence="1">
    <location>
        <begin position="2"/>
        <end position="240"/>
    </location>
</feature>
<dbReference type="Gene3D" id="3.40.50.720">
    <property type="entry name" value="NAD(P)-binding Rossmann-like Domain"/>
    <property type="match status" value="1"/>
</dbReference>
<evidence type="ECO:0000313" key="3">
    <source>
        <dbReference type="Proteomes" id="UP001596067"/>
    </source>
</evidence>
<dbReference type="PANTHER" id="PTHR43162">
    <property type="match status" value="1"/>
</dbReference>
<dbReference type="Pfam" id="PF05368">
    <property type="entry name" value="NmrA"/>
    <property type="match status" value="1"/>
</dbReference>
<reference evidence="3" key="1">
    <citation type="journal article" date="2019" name="Int. J. Syst. Evol. Microbiol.">
        <title>The Global Catalogue of Microorganisms (GCM) 10K type strain sequencing project: providing services to taxonomists for standard genome sequencing and annotation.</title>
        <authorList>
            <consortium name="The Broad Institute Genomics Platform"/>
            <consortium name="The Broad Institute Genome Sequencing Center for Infectious Disease"/>
            <person name="Wu L."/>
            <person name="Ma J."/>
        </authorList>
    </citation>
    <scope>NUCLEOTIDE SEQUENCE [LARGE SCALE GENOMIC DNA]</scope>
    <source>
        <strain evidence="3">CGMCC 4.1469</strain>
    </source>
</reference>
<protein>
    <submittedName>
        <fullName evidence="2">SDR family oxidoreductase</fullName>
    </submittedName>
</protein>
<dbReference type="SUPFAM" id="SSF51735">
    <property type="entry name" value="NAD(P)-binding Rossmann-fold domains"/>
    <property type="match status" value="1"/>
</dbReference>
<keyword evidence="3" id="KW-1185">Reference proteome</keyword>
<dbReference type="InterPro" id="IPR008030">
    <property type="entry name" value="NmrA-like"/>
</dbReference>
<dbReference type="EMBL" id="JBHSOD010000041">
    <property type="protein sequence ID" value="MFC5888578.1"/>
    <property type="molecule type" value="Genomic_DNA"/>
</dbReference>
<organism evidence="2 3">
    <name type="scientific">Kitasatospora aburaviensis</name>
    <dbReference type="NCBI Taxonomy" id="67265"/>
    <lineage>
        <taxon>Bacteria</taxon>
        <taxon>Bacillati</taxon>
        <taxon>Actinomycetota</taxon>
        <taxon>Actinomycetes</taxon>
        <taxon>Kitasatosporales</taxon>
        <taxon>Streptomycetaceae</taxon>
        <taxon>Kitasatospora</taxon>
    </lineage>
</organism>
<evidence type="ECO:0000313" key="2">
    <source>
        <dbReference type="EMBL" id="MFC5888578.1"/>
    </source>
</evidence>
<proteinExistence type="predicted"/>
<name>A0ABW1F5J2_9ACTN</name>
<dbReference type="InterPro" id="IPR051604">
    <property type="entry name" value="Ergot_Alk_Oxidoreductase"/>
</dbReference>
<gene>
    <name evidence="2" type="ORF">ACFP0N_26780</name>
</gene>
<dbReference type="InterPro" id="IPR036291">
    <property type="entry name" value="NAD(P)-bd_dom_sf"/>
</dbReference>